<dbReference type="AlphaFoldDB" id="A0A0A9C142"/>
<proteinExistence type="predicted"/>
<evidence type="ECO:0000256" key="1">
    <source>
        <dbReference type="SAM" id="Phobius"/>
    </source>
</evidence>
<dbReference type="EMBL" id="GBRH01229737">
    <property type="protein sequence ID" value="JAD68158.1"/>
    <property type="molecule type" value="Transcribed_RNA"/>
</dbReference>
<evidence type="ECO:0000313" key="2">
    <source>
        <dbReference type="EMBL" id="JAD68158.1"/>
    </source>
</evidence>
<keyword evidence="1" id="KW-0812">Transmembrane</keyword>
<name>A0A0A9C142_ARUDO</name>
<accession>A0A0A9C142</accession>
<feature type="transmembrane region" description="Helical" evidence="1">
    <location>
        <begin position="12"/>
        <end position="33"/>
    </location>
</feature>
<organism evidence="2">
    <name type="scientific">Arundo donax</name>
    <name type="common">Giant reed</name>
    <name type="synonym">Donax arundinaceus</name>
    <dbReference type="NCBI Taxonomy" id="35708"/>
    <lineage>
        <taxon>Eukaryota</taxon>
        <taxon>Viridiplantae</taxon>
        <taxon>Streptophyta</taxon>
        <taxon>Embryophyta</taxon>
        <taxon>Tracheophyta</taxon>
        <taxon>Spermatophyta</taxon>
        <taxon>Magnoliopsida</taxon>
        <taxon>Liliopsida</taxon>
        <taxon>Poales</taxon>
        <taxon>Poaceae</taxon>
        <taxon>PACMAD clade</taxon>
        <taxon>Arundinoideae</taxon>
        <taxon>Arundineae</taxon>
        <taxon>Arundo</taxon>
    </lineage>
</organism>
<sequence length="43" mass="4892">MIFAFPLYLSSVNSFILSYLVTFFVTGLCNFTYPFSCLSHTQA</sequence>
<reference evidence="2" key="2">
    <citation type="journal article" date="2015" name="Data Brief">
        <title>Shoot transcriptome of the giant reed, Arundo donax.</title>
        <authorList>
            <person name="Barrero R.A."/>
            <person name="Guerrero F.D."/>
            <person name="Moolhuijzen P."/>
            <person name="Goolsby J.A."/>
            <person name="Tidwell J."/>
            <person name="Bellgard S.E."/>
            <person name="Bellgard M.I."/>
        </authorList>
    </citation>
    <scope>NUCLEOTIDE SEQUENCE</scope>
    <source>
        <tissue evidence="2">Shoot tissue taken approximately 20 cm above the soil surface</tissue>
    </source>
</reference>
<keyword evidence="1" id="KW-1133">Transmembrane helix</keyword>
<protein>
    <submittedName>
        <fullName evidence="2">Uncharacterized protein</fullName>
    </submittedName>
</protein>
<keyword evidence="1" id="KW-0472">Membrane</keyword>
<reference evidence="2" key="1">
    <citation type="submission" date="2014-09" db="EMBL/GenBank/DDBJ databases">
        <authorList>
            <person name="Magalhaes I.L.F."/>
            <person name="Oliveira U."/>
            <person name="Santos F.R."/>
            <person name="Vidigal T.H.D.A."/>
            <person name="Brescovit A.D."/>
            <person name="Santos A.J."/>
        </authorList>
    </citation>
    <scope>NUCLEOTIDE SEQUENCE</scope>
    <source>
        <tissue evidence="2">Shoot tissue taken approximately 20 cm above the soil surface</tissue>
    </source>
</reference>